<dbReference type="VEuPathDB" id="FungiDB:VP01_2139g2"/>
<accession>A0A0L6VBL3</accession>
<dbReference type="AlphaFoldDB" id="A0A0L6VBL3"/>
<dbReference type="Proteomes" id="UP000037035">
    <property type="component" value="Unassembled WGS sequence"/>
</dbReference>
<evidence type="ECO:0000313" key="2">
    <source>
        <dbReference type="Proteomes" id="UP000037035"/>
    </source>
</evidence>
<gene>
    <name evidence="1" type="ORF">VP01_2139g2</name>
</gene>
<comment type="caution">
    <text evidence="1">The sequence shown here is derived from an EMBL/GenBank/DDBJ whole genome shotgun (WGS) entry which is preliminary data.</text>
</comment>
<name>A0A0L6VBL3_9BASI</name>
<dbReference type="EMBL" id="LAVV01006991">
    <property type="protein sequence ID" value="KNZ57510.1"/>
    <property type="molecule type" value="Genomic_DNA"/>
</dbReference>
<sequence length="170" mass="19622">MKNCETKYNNVYQHANLGRSSLNSACPFLFDQPMSTKCWIKKLGEMIFHSLRKFYTMVLQGSPVRKICDHSPPIQSQGGGCGKFDSRLSILYGDPFFWESKVMAILETFQNWTQNANGIDYKLFKRFRLVIGDVNVIVHSNSIKGLKYQHIPILSLVAYFLKFFLFPTHP</sequence>
<protein>
    <submittedName>
        <fullName evidence="1">Uncharacterized protein</fullName>
    </submittedName>
</protein>
<proteinExistence type="predicted"/>
<keyword evidence="2" id="KW-1185">Reference proteome</keyword>
<organism evidence="1 2">
    <name type="scientific">Puccinia sorghi</name>
    <dbReference type="NCBI Taxonomy" id="27349"/>
    <lineage>
        <taxon>Eukaryota</taxon>
        <taxon>Fungi</taxon>
        <taxon>Dikarya</taxon>
        <taxon>Basidiomycota</taxon>
        <taxon>Pucciniomycotina</taxon>
        <taxon>Pucciniomycetes</taxon>
        <taxon>Pucciniales</taxon>
        <taxon>Pucciniaceae</taxon>
        <taxon>Puccinia</taxon>
    </lineage>
</organism>
<reference evidence="1" key="1">
    <citation type="submission" date="2015-08" db="EMBL/GenBank/DDBJ databases">
        <title>Next Generation Sequencing and Analysis of the Genome of Puccinia sorghi L Schw, the Causal Agent of Maize Common Rust.</title>
        <authorList>
            <person name="Rochi L."/>
            <person name="Burguener G."/>
            <person name="Darino M."/>
            <person name="Turjanski A."/>
            <person name="Kreff E."/>
            <person name="Dieguez M.J."/>
            <person name="Sacco F."/>
        </authorList>
    </citation>
    <scope>NUCLEOTIDE SEQUENCE [LARGE SCALE GENOMIC DNA]</scope>
    <source>
        <strain evidence="1">RO10H11247</strain>
    </source>
</reference>
<evidence type="ECO:0000313" key="1">
    <source>
        <dbReference type="EMBL" id="KNZ57510.1"/>
    </source>
</evidence>